<evidence type="ECO:0000256" key="1">
    <source>
        <dbReference type="ARBA" id="ARBA00002381"/>
    </source>
</evidence>
<dbReference type="PROSITE" id="PS50923">
    <property type="entry name" value="SUSHI"/>
    <property type="match status" value="2"/>
</dbReference>
<comment type="function">
    <text evidence="1">Receptor for interleukin-2. The receptor is involved in the regulation of immune tolerance by controlling regulatory T cells (TREGs) activity. TREGs suppress the activation and expansion of autoreactive T-cells.</text>
</comment>
<evidence type="ECO:0000259" key="19">
    <source>
        <dbReference type="PROSITE" id="PS50923"/>
    </source>
</evidence>
<evidence type="ECO:0000256" key="7">
    <source>
        <dbReference type="ARBA" id="ARBA00022737"/>
    </source>
</evidence>
<evidence type="ECO:0000256" key="14">
    <source>
        <dbReference type="ARBA" id="ARBA00025938"/>
    </source>
</evidence>
<dbReference type="InterPro" id="IPR000436">
    <property type="entry name" value="Sushi_SCR_CCP_dom"/>
</dbReference>
<proteinExistence type="predicted"/>
<dbReference type="AlphaFoldDB" id="A0A7J7ZDV0"/>
<dbReference type="InterPro" id="IPR035976">
    <property type="entry name" value="Sushi/SCR/CCP_sf"/>
</dbReference>
<feature type="region of interest" description="Disordered" evidence="16">
    <location>
        <begin position="187"/>
        <end position="216"/>
    </location>
</feature>
<dbReference type="GO" id="GO:0006955">
    <property type="term" value="P:immune response"/>
    <property type="evidence" value="ECO:0007669"/>
    <property type="project" value="UniProtKB-ARBA"/>
</dbReference>
<comment type="caution">
    <text evidence="20">The sequence shown here is derived from an EMBL/GenBank/DDBJ whole genome shotgun (WGS) entry which is preliminary data.</text>
</comment>
<feature type="signal peptide" evidence="18">
    <location>
        <begin position="1"/>
        <end position="21"/>
    </location>
</feature>
<keyword evidence="10 17" id="KW-0472">Membrane</keyword>
<evidence type="ECO:0000256" key="11">
    <source>
        <dbReference type="ARBA" id="ARBA00023157"/>
    </source>
</evidence>
<dbReference type="SUPFAM" id="SSF57535">
    <property type="entry name" value="Complement control module/SCR domain"/>
    <property type="match status" value="2"/>
</dbReference>
<keyword evidence="8" id="KW-0391">Immunity</keyword>
<comment type="subunit">
    <text evidence="14">Non-covalent dimer of an alpha and a beta subunit. IL2R exists in 3 different forms: a high affinity dimer, an intermediate affinity monomer (beta subunit), and a low affinity monomer (alpha subunit). The high and intermediate affinity forms also associate with a gamma subunit.</text>
</comment>
<dbReference type="GO" id="GO:0016020">
    <property type="term" value="C:membrane"/>
    <property type="evidence" value="ECO:0007669"/>
    <property type="project" value="UniProtKB-SubCell"/>
</dbReference>
<organism evidence="20 21">
    <name type="scientific">Rhinolophus ferrumequinum</name>
    <name type="common">Greater horseshoe bat</name>
    <dbReference type="NCBI Taxonomy" id="59479"/>
    <lineage>
        <taxon>Eukaryota</taxon>
        <taxon>Metazoa</taxon>
        <taxon>Chordata</taxon>
        <taxon>Craniata</taxon>
        <taxon>Vertebrata</taxon>
        <taxon>Euteleostomi</taxon>
        <taxon>Mammalia</taxon>
        <taxon>Eutheria</taxon>
        <taxon>Laurasiatheria</taxon>
        <taxon>Chiroptera</taxon>
        <taxon>Yinpterochiroptera</taxon>
        <taxon>Rhinolophoidea</taxon>
        <taxon>Rhinolophidae</taxon>
        <taxon>Rhinolophinae</taxon>
        <taxon>Rhinolophus</taxon>
    </lineage>
</organism>
<feature type="domain" description="Sushi" evidence="19">
    <location>
        <begin position="22"/>
        <end position="84"/>
    </location>
</feature>
<keyword evidence="12 20" id="KW-0675">Receptor</keyword>
<dbReference type="PANTHER" id="PTHR10573:SF0">
    <property type="entry name" value="INTERLEUKIN-2 RECEPTOR SUBUNIT ALPHA"/>
    <property type="match status" value="1"/>
</dbReference>
<evidence type="ECO:0000256" key="6">
    <source>
        <dbReference type="ARBA" id="ARBA00022729"/>
    </source>
</evidence>
<feature type="disulfide bond" evidence="15">
    <location>
        <begin position="24"/>
        <end position="67"/>
    </location>
</feature>
<feature type="compositionally biased region" description="Basic and acidic residues" evidence="16">
    <location>
        <begin position="89"/>
        <end position="106"/>
    </location>
</feature>
<evidence type="ECO:0000256" key="9">
    <source>
        <dbReference type="ARBA" id="ARBA00022989"/>
    </source>
</evidence>
<dbReference type="PANTHER" id="PTHR10573">
    <property type="entry name" value="INTERLEUKIN-2 RECEPTOR ALPHA CHAIN"/>
    <property type="match status" value="1"/>
</dbReference>
<dbReference type="SMART" id="SM00032">
    <property type="entry name" value="CCP"/>
    <property type="match status" value="2"/>
</dbReference>
<dbReference type="InterPro" id="IPR015486">
    <property type="entry name" value="IL-2_rcpt_alpha"/>
</dbReference>
<dbReference type="GO" id="GO:0019976">
    <property type="term" value="F:interleukin-2 binding"/>
    <property type="evidence" value="ECO:0007669"/>
    <property type="project" value="InterPro"/>
</dbReference>
<feature type="chain" id="PRO_5029724852" description="Interleukin-2 receptor subunit alpha" evidence="18">
    <location>
        <begin position="22"/>
        <end position="273"/>
    </location>
</feature>
<feature type="compositionally biased region" description="Polar residues" evidence="16">
    <location>
        <begin position="187"/>
        <end position="206"/>
    </location>
</feature>
<evidence type="ECO:0000256" key="18">
    <source>
        <dbReference type="SAM" id="SignalP"/>
    </source>
</evidence>
<evidence type="ECO:0000256" key="13">
    <source>
        <dbReference type="ARBA" id="ARBA00023180"/>
    </source>
</evidence>
<keyword evidence="6 18" id="KW-0732">Signal</keyword>
<evidence type="ECO:0000256" key="15">
    <source>
        <dbReference type="PROSITE-ProRule" id="PRU00302"/>
    </source>
</evidence>
<feature type="compositionally biased region" description="Polar residues" evidence="16">
    <location>
        <begin position="70"/>
        <end position="88"/>
    </location>
</feature>
<sequence>MEPSLLMWRFFTLFLVTDCLEEFCISKPPKLRHATFKALTYKMGTLVNCECKKGFRRMKRGSLFLQCMGNSSHSSWKNQCQCKSTSSTDKGKQVTPKPEEQKERNTTDMQSQMQPTDQVPFLGHCREPPPWEHEASERIYHFMVGQTIHYECVQGFRALQGGPAKSICKMICGKVEWTQPQLKCINESQFPGDQEPQASMDTPSGSETSCPLTTTGTTTDFQKHTEVATTMEPVIFTIEYQMTVAFCVLLLISVLLLSGLSWQRRWRKSRRTI</sequence>
<evidence type="ECO:0000256" key="17">
    <source>
        <dbReference type="SAM" id="Phobius"/>
    </source>
</evidence>
<dbReference type="OrthoDB" id="9833060at2759"/>
<keyword evidence="7" id="KW-0677">Repeat</keyword>
<gene>
    <name evidence="20" type="ORF">mRhiFer1_006810</name>
</gene>
<feature type="compositionally biased region" description="Low complexity" evidence="16">
    <location>
        <begin position="207"/>
        <end position="216"/>
    </location>
</feature>
<dbReference type="Gene3D" id="2.20.28.230">
    <property type="match status" value="3"/>
</dbReference>
<dbReference type="CDD" id="cd00033">
    <property type="entry name" value="CCP"/>
    <property type="match status" value="1"/>
</dbReference>
<feature type="transmembrane region" description="Helical" evidence="17">
    <location>
        <begin position="240"/>
        <end position="262"/>
    </location>
</feature>
<feature type="compositionally biased region" description="Polar residues" evidence="16">
    <location>
        <begin position="107"/>
        <end position="116"/>
    </location>
</feature>
<keyword evidence="9 17" id="KW-1133">Transmembrane helix</keyword>
<keyword evidence="11 15" id="KW-1015">Disulfide bond</keyword>
<feature type="region of interest" description="Disordered" evidence="16">
    <location>
        <begin position="70"/>
        <end position="116"/>
    </location>
</feature>
<evidence type="ECO:0000256" key="8">
    <source>
        <dbReference type="ARBA" id="ARBA00022859"/>
    </source>
</evidence>
<evidence type="ECO:0000256" key="16">
    <source>
        <dbReference type="SAM" id="MobiDB-lite"/>
    </source>
</evidence>
<evidence type="ECO:0000313" key="20">
    <source>
        <dbReference type="EMBL" id="KAF6371860.1"/>
    </source>
</evidence>
<dbReference type="GO" id="GO:0006954">
    <property type="term" value="P:inflammatory response"/>
    <property type="evidence" value="ECO:0007669"/>
    <property type="project" value="TreeGrafter"/>
</dbReference>
<evidence type="ECO:0000256" key="12">
    <source>
        <dbReference type="ARBA" id="ARBA00023170"/>
    </source>
</evidence>
<dbReference type="GO" id="GO:0002682">
    <property type="term" value="P:regulation of immune system process"/>
    <property type="evidence" value="ECO:0007669"/>
    <property type="project" value="UniProtKB-ARBA"/>
</dbReference>
<evidence type="ECO:0000256" key="10">
    <source>
        <dbReference type="ARBA" id="ARBA00023136"/>
    </source>
</evidence>
<reference evidence="20 21" key="1">
    <citation type="journal article" date="2020" name="Nature">
        <title>Six reference-quality genomes reveal evolution of bat adaptations.</title>
        <authorList>
            <person name="Jebb D."/>
            <person name="Huang Z."/>
            <person name="Pippel M."/>
            <person name="Hughes G.M."/>
            <person name="Lavrichenko K."/>
            <person name="Devanna P."/>
            <person name="Winkler S."/>
            <person name="Jermiin L.S."/>
            <person name="Skirmuntt E.C."/>
            <person name="Katzourakis A."/>
            <person name="Burkitt-Gray L."/>
            <person name="Ray D.A."/>
            <person name="Sullivan K.A.M."/>
            <person name="Roscito J.G."/>
            <person name="Kirilenko B.M."/>
            <person name="Davalos L.M."/>
            <person name="Corthals A.P."/>
            <person name="Power M.L."/>
            <person name="Jones G."/>
            <person name="Ransome R.D."/>
            <person name="Dechmann D.K.N."/>
            <person name="Locatelli A.G."/>
            <person name="Puechmaille S.J."/>
            <person name="Fedrigo O."/>
            <person name="Jarvis E.D."/>
            <person name="Hiller M."/>
            <person name="Vernes S.C."/>
            <person name="Myers E.W."/>
            <person name="Teeling E.C."/>
        </authorList>
    </citation>
    <scope>NUCLEOTIDE SEQUENCE [LARGE SCALE GENOMIC DNA]</scope>
    <source>
        <strain evidence="20">MRhiFer1</strain>
        <tissue evidence="20">Lung</tissue>
    </source>
</reference>
<feature type="disulfide bond" evidence="15">
    <location>
        <begin position="125"/>
        <end position="168"/>
    </location>
</feature>
<name>A0A7J7ZDV0_RHIFE</name>
<dbReference type="GO" id="GO:0004911">
    <property type="term" value="F:interleukin-2 receptor activity"/>
    <property type="evidence" value="ECO:0007669"/>
    <property type="project" value="InterPro"/>
</dbReference>
<feature type="domain" description="Sushi" evidence="19">
    <location>
        <begin position="123"/>
        <end position="186"/>
    </location>
</feature>
<keyword evidence="5 17" id="KW-0812">Transmembrane</keyword>
<keyword evidence="13" id="KW-0325">Glycoprotein</keyword>
<comment type="subcellular location">
    <subcellularLocation>
        <location evidence="2">Membrane</location>
        <topology evidence="2">Single-pass type I membrane protein</topology>
    </subcellularLocation>
</comment>
<evidence type="ECO:0000313" key="21">
    <source>
        <dbReference type="Proteomes" id="UP000585614"/>
    </source>
</evidence>
<evidence type="ECO:0000256" key="5">
    <source>
        <dbReference type="ARBA" id="ARBA00022692"/>
    </source>
</evidence>
<accession>A0A7J7ZDV0</accession>
<protein>
    <recommendedName>
        <fullName evidence="3">Interleukin-2 receptor subunit alpha</fullName>
    </recommendedName>
</protein>
<dbReference type="Proteomes" id="UP000585614">
    <property type="component" value="Unassembled WGS sequence"/>
</dbReference>
<evidence type="ECO:0000256" key="2">
    <source>
        <dbReference type="ARBA" id="ARBA00004479"/>
    </source>
</evidence>
<dbReference type="EMBL" id="JACAGC010000004">
    <property type="protein sequence ID" value="KAF6371860.1"/>
    <property type="molecule type" value="Genomic_DNA"/>
</dbReference>
<evidence type="ECO:0000256" key="4">
    <source>
        <dbReference type="ARBA" id="ARBA00022659"/>
    </source>
</evidence>
<comment type="caution">
    <text evidence="15">Lacks conserved residue(s) required for the propagation of feature annotation.</text>
</comment>
<evidence type="ECO:0000256" key="3">
    <source>
        <dbReference type="ARBA" id="ARBA00013445"/>
    </source>
</evidence>
<keyword evidence="4 15" id="KW-0768">Sushi</keyword>
<dbReference type="FunFam" id="2.20.28.230:FF:000002">
    <property type="entry name" value="Interleukin-2 receptor subunit alpha"/>
    <property type="match status" value="1"/>
</dbReference>